<dbReference type="InterPro" id="IPR038377">
    <property type="entry name" value="Na/Glc_symporter_sf"/>
</dbReference>
<dbReference type="PANTHER" id="PTHR48086">
    <property type="entry name" value="SODIUM/PROLINE SYMPORTER-RELATED"/>
    <property type="match status" value="1"/>
</dbReference>
<feature type="transmembrane region" description="Helical" evidence="10">
    <location>
        <begin position="426"/>
        <end position="448"/>
    </location>
</feature>
<keyword evidence="3" id="KW-0813">Transport</keyword>
<comment type="subcellular location">
    <subcellularLocation>
        <location evidence="1">Cell membrane</location>
        <topology evidence="1">Multi-pass membrane protein</topology>
    </subcellularLocation>
</comment>
<evidence type="ECO:0000256" key="10">
    <source>
        <dbReference type="SAM" id="Phobius"/>
    </source>
</evidence>
<keyword evidence="6" id="KW-0769">Symport</keyword>
<keyword evidence="4" id="KW-1003">Cell membrane</keyword>
<evidence type="ECO:0000256" key="4">
    <source>
        <dbReference type="ARBA" id="ARBA00022475"/>
    </source>
</evidence>
<dbReference type="OrthoDB" id="9764416at2"/>
<evidence type="ECO:0000313" key="12">
    <source>
        <dbReference type="Proteomes" id="UP000321118"/>
    </source>
</evidence>
<feature type="transmembrane region" description="Helical" evidence="10">
    <location>
        <begin position="265"/>
        <end position="287"/>
    </location>
</feature>
<dbReference type="PANTHER" id="PTHR48086:SF6">
    <property type="entry name" value="CATION_ACETATE SYMPORTER ACTP"/>
    <property type="match status" value="1"/>
</dbReference>
<evidence type="ECO:0000256" key="2">
    <source>
        <dbReference type="ARBA" id="ARBA00006434"/>
    </source>
</evidence>
<sequence>MSASLTTALDAVLRTAETEDIGNPWVNIAIFGGFVAITLVIVFRASRNNKTAADYYAAGRSFTGPQNGTAIAGDYLSAASFLGICGAIAVNGYDGFLYSIGFLVAWLVALLLVAELLRNTGRFTMADVLSFRLKQRPVRMAAALATLTVVFFYLLAQMAGAGGLVALLLGVDGTAAQGLVIAVVGALMILYVLVGGMKGTTWVQIIKAVLLIAGAAVMTLWVLAQFGFNFSDLLQGAIDMAGEGGEAVIEPGKQYGVSAMSQLNFLSLALALVLGTAGLPHVLMRFYTVPTAKEARRSVVWAIWLIGIFYLFTLVLGYGAAALVGPETIKAAPGGVNSAAPLLAYELGGTILLGLISAVAFATILAVVAGLTITAAASFAHDIYASVIKHGEVKPDGEVRVARITVVVIGILAIIGGIFANGQNVAFLVALAFAVAASANLPTILYSLFWKRFNTSGALWSMYGGLISCLVLITFSPVVSGKVDPVSGASLSMIKNTDVDFAIIPLENPGLISIPLAFLLGILGTFLSKDGSSPEKYAEMEVRSLTGAGSEKATVAH</sequence>
<dbReference type="Pfam" id="PF00474">
    <property type="entry name" value="SSF"/>
    <property type="match status" value="1"/>
</dbReference>
<keyword evidence="7 10" id="KW-1133">Transmembrane helix</keyword>
<dbReference type="InterPro" id="IPR001734">
    <property type="entry name" value="Na/solute_symporter"/>
</dbReference>
<evidence type="ECO:0000256" key="6">
    <source>
        <dbReference type="ARBA" id="ARBA00022847"/>
    </source>
</evidence>
<feature type="transmembrane region" description="Helical" evidence="10">
    <location>
        <begin position="96"/>
        <end position="117"/>
    </location>
</feature>
<feature type="transmembrane region" description="Helical" evidence="10">
    <location>
        <begin position="510"/>
        <end position="527"/>
    </location>
</feature>
<feature type="transmembrane region" description="Helical" evidence="10">
    <location>
        <begin position="28"/>
        <end position="46"/>
    </location>
</feature>
<keyword evidence="8 10" id="KW-0472">Membrane</keyword>
<dbReference type="InterPro" id="IPR050277">
    <property type="entry name" value="Sodium:Solute_Symporter"/>
</dbReference>
<dbReference type="GO" id="GO:0005886">
    <property type="term" value="C:plasma membrane"/>
    <property type="evidence" value="ECO:0007669"/>
    <property type="project" value="UniProtKB-SubCell"/>
</dbReference>
<dbReference type="NCBIfam" id="TIGR00813">
    <property type="entry name" value="sss"/>
    <property type="match status" value="1"/>
</dbReference>
<feature type="transmembrane region" description="Helical" evidence="10">
    <location>
        <begin position="175"/>
        <end position="193"/>
    </location>
</feature>
<dbReference type="RefSeq" id="WP_146926669.1">
    <property type="nucleotide sequence ID" value="NZ_BJUB01000004.1"/>
</dbReference>
<protein>
    <submittedName>
        <fullName evidence="11">Cation acetate symporter</fullName>
    </submittedName>
</protein>
<comment type="caution">
    <text evidence="11">The sequence shown here is derived from an EMBL/GenBank/DDBJ whole genome shotgun (WGS) entry which is preliminary data.</text>
</comment>
<dbReference type="Gene3D" id="1.20.1730.10">
    <property type="entry name" value="Sodium/glucose cotransporter"/>
    <property type="match status" value="1"/>
</dbReference>
<dbReference type="GO" id="GO:0015123">
    <property type="term" value="F:acetate transmembrane transporter activity"/>
    <property type="evidence" value="ECO:0007669"/>
    <property type="project" value="TreeGrafter"/>
</dbReference>
<comment type="similarity">
    <text evidence="2 9">Belongs to the sodium:solute symporter (SSF) (TC 2.A.21) family.</text>
</comment>
<dbReference type="Proteomes" id="UP000321118">
    <property type="component" value="Unassembled WGS sequence"/>
</dbReference>
<evidence type="ECO:0000256" key="3">
    <source>
        <dbReference type="ARBA" id="ARBA00022448"/>
    </source>
</evidence>
<dbReference type="PROSITE" id="PS50283">
    <property type="entry name" value="NA_SOLUT_SYMP_3"/>
    <property type="match status" value="1"/>
</dbReference>
<feature type="transmembrane region" description="Helical" evidence="10">
    <location>
        <begin position="138"/>
        <end position="169"/>
    </location>
</feature>
<dbReference type="AlphaFoldDB" id="A0A510V2F3"/>
<gene>
    <name evidence="11" type="ORF">CXY01_14960</name>
</gene>
<accession>A0A510V2F3</accession>
<feature type="transmembrane region" description="Helical" evidence="10">
    <location>
        <begin position="460"/>
        <end position="479"/>
    </location>
</feature>
<dbReference type="GO" id="GO:0006847">
    <property type="term" value="P:plasma membrane acetate transport"/>
    <property type="evidence" value="ECO:0007669"/>
    <property type="project" value="TreeGrafter"/>
</dbReference>
<name>A0A510V2F3_9CELL</name>
<feature type="transmembrane region" description="Helical" evidence="10">
    <location>
        <begin position="299"/>
        <end position="321"/>
    </location>
</feature>
<keyword evidence="5 10" id="KW-0812">Transmembrane</keyword>
<reference evidence="11 12" key="1">
    <citation type="submission" date="2019-07" db="EMBL/GenBank/DDBJ databases">
        <title>Whole genome shotgun sequence of Cellulomonas xylanilytica NBRC 101102.</title>
        <authorList>
            <person name="Hosoyama A."/>
            <person name="Uohara A."/>
            <person name="Ohji S."/>
            <person name="Ichikawa N."/>
        </authorList>
    </citation>
    <scope>NUCLEOTIDE SEQUENCE [LARGE SCALE GENOMIC DNA]</scope>
    <source>
        <strain evidence="11 12">NBRC 101102</strain>
    </source>
</reference>
<evidence type="ECO:0000256" key="7">
    <source>
        <dbReference type="ARBA" id="ARBA00022989"/>
    </source>
</evidence>
<dbReference type="EMBL" id="BJUB01000004">
    <property type="protein sequence ID" value="GEK20976.1"/>
    <property type="molecule type" value="Genomic_DNA"/>
</dbReference>
<feature type="transmembrane region" description="Helical" evidence="10">
    <location>
        <begin position="351"/>
        <end position="380"/>
    </location>
</feature>
<feature type="transmembrane region" description="Helical" evidence="10">
    <location>
        <begin position="67"/>
        <end position="90"/>
    </location>
</feature>
<evidence type="ECO:0000256" key="8">
    <source>
        <dbReference type="ARBA" id="ARBA00023136"/>
    </source>
</evidence>
<dbReference type="CDD" id="cd11480">
    <property type="entry name" value="SLC5sbd_u4"/>
    <property type="match status" value="1"/>
</dbReference>
<keyword evidence="12" id="KW-1185">Reference proteome</keyword>
<organism evidence="11 12">
    <name type="scientific">Cellulomonas xylanilytica</name>
    <dbReference type="NCBI Taxonomy" id="233583"/>
    <lineage>
        <taxon>Bacteria</taxon>
        <taxon>Bacillati</taxon>
        <taxon>Actinomycetota</taxon>
        <taxon>Actinomycetes</taxon>
        <taxon>Micrococcales</taxon>
        <taxon>Cellulomonadaceae</taxon>
        <taxon>Cellulomonas</taxon>
    </lineage>
</organism>
<evidence type="ECO:0000256" key="5">
    <source>
        <dbReference type="ARBA" id="ARBA00022692"/>
    </source>
</evidence>
<feature type="transmembrane region" description="Helical" evidence="10">
    <location>
        <begin position="205"/>
        <end position="224"/>
    </location>
</feature>
<evidence type="ECO:0000256" key="1">
    <source>
        <dbReference type="ARBA" id="ARBA00004651"/>
    </source>
</evidence>
<evidence type="ECO:0000313" key="11">
    <source>
        <dbReference type="EMBL" id="GEK20976.1"/>
    </source>
</evidence>
<evidence type="ECO:0000256" key="9">
    <source>
        <dbReference type="RuleBase" id="RU362091"/>
    </source>
</evidence>
<feature type="transmembrane region" description="Helical" evidence="10">
    <location>
        <begin position="401"/>
        <end position="420"/>
    </location>
</feature>
<proteinExistence type="inferred from homology"/>
<dbReference type="GO" id="GO:0015293">
    <property type="term" value="F:symporter activity"/>
    <property type="evidence" value="ECO:0007669"/>
    <property type="project" value="UniProtKB-KW"/>
</dbReference>